<geneLocation type="plasmid" evidence="4">
    <name>RCS55_pII</name>
</geneLocation>
<reference evidence="5" key="2">
    <citation type="submission" date="2018-02" db="EMBL/GenBank/DDBJ databases">
        <authorList>
            <person name="Cea G.-C."/>
            <person name="William W."/>
        </authorList>
    </citation>
    <scope>NUCLEOTIDE SEQUENCE [LARGE SCALE GENOMIC DNA]</scope>
    <source>
        <strain evidence="5">694</strain>
        <plasmid evidence="5">rcs55_pii</plasmid>
    </source>
</reference>
<keyword evidence="1" id="KW-0472">Membrane</keyword>
<keyword evidence="2" id="KW-0614">Plasmid</keyword>
<protein>
    <submittedName>
        <fullName evidence="2">MbkB protein</fullName>
    </submittedName>
    <submittedName>
        <fullName evidence="3 4">Mobilization protein</fullName>
    </submittedName>
</protein>
<organism evidence="2">
    <name type="scientific">Escherichia coli</name>
    <dbReference type="NCBI Taxonomy" id="562"/>
    <lineage>
        <taxon>Bacteria</taxon>
        <taxon>Pseudomonadati</taxon>
        <taxon>Pseudomonadota</taxon>
        <taxon>Gammaproteobacteria</taxon>
        <taxon>Enterobacterales</taxon>
        <taxon>Enterobacteriaceae</taxon>
        <taxon>Escherichia</taxon>
    </lineage>
</organism>
<dbReference type="InterPro" id="IPR006922">
    <property type="entry name" value="MbeB-like"/>
</dbReference>
<dbReference type="Proteomes" id="UP000534332">
    <property type="component" value="Unassembled WGS sequence"/>
</dbReference>
<keyword evidence="1" id="KW-0812">Transmembrane</keyword>
<sequence length="186" mass="21083">MSNLLQMGTDFEKKLKERAVSTENMLNSEFRKLEASVDRELNLNGQKIRDAISAHTAAVKEQLETLNSAVNAQFSATENELARRQEELLWKLIKGRILYPSLTALCVTGGIFLASWGLIQWQESRIAANILAIRDQEETLAKLREKTWGVTYHEGRNGKFLVLPSGVKGENNWTVEKKNAVRLVRE</sequence>
<reference evidence="4" key="3">
    <citation type="submission" date="2018-02" db="EMBL/GenBank/DDBJ databases">
        <authorList>
            <person name="Cohen D.B."/>
            <person name="Kent A.D."/>
        </authorList>
    </citation>
    <scope>NUCLEOTIDE SEQUENCE</scope>
    <source>
        <strain evidence="4">694</strain>
    </source>
</reference>
<feature type="transmembrane region" description="Helical" evidence="1">
    <location>
        <begin position="97"/>
        <end position="119"/>
    </location>
</feature>
<evidence type="ECO:0000313" key="2">
    <source>
        <dbReference type="EMBL" id="AJL34521.1"/>
    </source>
</evidence>
<dbReference type="RefSeq" id="WP_074167501.1">
    <property type="nucleotide sequence ID" value="NZ_AP027209.1"/>
</dbReference>
<dbReference type="Pfam" id="PF04837">
    <property type="entry name" value="MbeB_N"/>
    <property type="match status" value="1"/>
</dbReference>
<proteinExistence type="predicted"/>
<evidence type="ECO:0000313" key="5">
    <source>
        <dbReference type="Proteomes" id="UP000306251"/>
    </source>
</evidence>
<geneLocation type="plasmid" evidence="2">
    <name>pSYM12</name>
</geneLocation>
<gene>
    <name evidence="2" type="primary">mbkB</name>
    <name evidence="4" type="synonym">mbeB</name>
    <name evidence="3" type="ORF">BRV02_005037</name>
    <name evidence="2" type="ORF">EL75_p0010</name>
    <name evidence="4" type="ORF">RCS55_PIICDS4609R</name>
</gene>
<dbReference type="EMBL" id="KM107848">
    <property type="protein sequence ID" value="AJL34521.1"/>
    <property type="molecule type" value="Genomic_DNA"/>
</dbReference>
<reference evidence="2" key="1">
    <citation type="submission" date="2014-07" db="EMBL/GenBank/DDBJ databases">
        <title>Complete sequence of probiotic Symbioflor2 E. coli strain G3/10 and draft sequences of Symbioflor2 strains G1/2. G4/9, G5, G6/7 and G8.</title>
        <authorList>
            <person name="Zschuettig A."/>
            <person name="Auerbach C."/>
            <person name="Meltke S."/>
            <person name="Eichhorn C."/>
            <person name="Brandt M."/>
            <person name="Blom J."/>
            <person name="Goesmann A."/>
            <person name="Jarek M."/>
            <person name="Scharfe M."/>
            <person name="Zimmermann K."/>
            <person name="Wassenaar T.M."/>
            <person name="Gunzer F."/>
        </authorList>
    </citation>
    <scope>NUCLEOTIDE SEQUENCE</scope>
    <source>
        <strain evidence="2">G1/2</strain>
        <plasmid evidence="2">pSYM12</plasmid>
    </source>
</reference>
<accession>A0A0C5B370</accession>
<evidence type="ECO:0000313" key="6">
    <source>
        <dbReference type="Proteomes" id="UP000534332"/>
    </source>
</evidence>
<geneLocation type="plasmid" evidence="5">
    <name>rcs55_pii</name>
</geneLocation>
<keyword evidence="1" id="KW-1133">Transmembrane helix</keyword>
<dbReference type="AlphaFoldDB" id="A0A0C5B370"/>
<dbReference type="Proteomes" id="UP000306251">
    <property type="component" value="Plasmid rcs55_pii"/>
</dbReference>
<name>A0A0C5B370_ECOLX</name>
<dbReference type="EMBL" id="LT985386">
    <property type="protein sequence ID" value="SPE75917.1"/>
    <property type="molecule type" value="Genomic_DNA"/>
</dbReference>
<evidence type="ECO:0000313" key="3">
    <source>
        <dbReference type="EMBL" id="EFG2163856.1"/>
    </source>
</evidence>
<reference evidence="3 6" key="4">
    <citation type="submission" date="2020-02" db="EMBL/GenBank/DDBJ databases">
        <authorList>
            <person name="Ashton P.M."/>
            <person name="Dallman T."/>
            <person name="Nair S."/>
            <person name="De Pinna E."/>
            <person name="Peters T."/>
            <person name="Grant K."/>
        </authorList>
    </citation>
    <scope>NUCLEOTIDE SEQUENCE [LARGE SCALE GENOMIC DNA]</scope>
    <source>
        <strain evidence="3 6">188143</strain>
    </source>
</reference>
<evidence type="ECO:0000256" key="1">
    <source>
        <dbReference type="SAM" id="Phobius"/>
    </source>
</evidence>
<evidence type="ECO:0000313" key="4">
    <source>
        <dbReference type="EMBL" id="SPE75917.1"/>
    </source>
</evidence>
<dbReference type="EMBL" id="AASSGK010000079">
    <property type="protein sequence ID" value="EFG2163856.1"/>
    <property type="molecule type" value="Genomic_DNA"/>
</dbReference>